<feature type="compositionally biased region" description="Basic and acidic residues" evidence="1">
    <location>
        <begin position="58"/>
        <end position="69"/>
    </location>
</feature>
<evidence type="ECO:0000256" key="1">
    <source>
        <dbReference type="SAM" id="MobiDB-lite"/>
    </source>
</evidence>
<feature type="compositionally biased region" description="Acidic residues" evidence="1">
    <location>
        <begin position="48"/>
        <end position="57"/>
    </location>
</feature>
<protein>
    <submittedName>
        <fullName evidence="3">DUF4375 domain-containing protein</fullName>
    </submittedName>
</protein>
<evidence type="ECO:0000259" key="2">
    <source>
        <dbReference type="Pfam" id="PF14300"/>
    </source>
</evidence>
<reference evidence="3 4" key="1">
    <citation type="submission" date="2018-12" db="EMBL/GenBank/DDBJ databases">
        <title>Bacillus ochoae sp. nov., Paenibacillus whitsoniae sp. nov., Paenibacillus spiritus sp. nov. Isolated from the Mars Exploration Rover during spacecraft assembly.</title>
        <authorList>
            <person name="Seuylemezian A."/>
            <person name="Vaishampayan P."/>
        </authorList>
    </citation>
    <scope>NUCLEOTIDE SEQUENCE [LARGE SCALE GENOMIC DNA]</scope>
    <source>
        <strain evidence="3 4">MER 54</strain>
    </source>
</reference>
<evidence type="ECO:0000313" key="4">
    <source>
        <dbReference type="Proteomes" id="UP000276128"/>
    </source>
</evidence>
<feature type="region of interest" description="Disordered" evidence="1">
    <location>
        <begin position="36"/>
        <end position="69"/>
    </location>
</feature>
<gene>
    <name evidence="3" type="ORF">EJQ19_16290</name>
</gene>
<name>A0A430JC94_9BACL</name>
<dbReference type="InterPro" id="IPR025402">
    <property type="entry name" value="DMP19_C"/>
</dbReference>
<dbReference type="RefSeq" id="WP_126142303.1">
    <property type="nucleotide sequence ID" value="NZ_RXHU01000045.1"/>
</dbReference>
<sequence>MFNSSGKHSSETVSTLKDIGAVYTASLLEEAISIYKNGPTNDGRNEPEKDDLTEEQEEKLNELDKRFLN</sequence>
<dbReference type="Gene3D" id="1.20.1420.60">
    <property type="match status" value="1"/>
</dbReference>
<dbReference type="Pfam" id="PF14300">
    <property type="entry name" value="DMP19"/>
    <property type="match status" value="1"/>
</dbReference>
<proteinExistence type="predicted"/>
<dbReference type="Proteomes" id="UP000276128">
    <property type="component" value="Unassembled WGS sequence"/>
</dbReference>
<keyword evidence="4" id="KW-1185">Reference proteome</keyword>
<dbReference type="AlphaFoldDB" id="A0A430JC94"/>
<comment type="caution">
    <text evidence="3">The sequence shown here is derived from an EMBL/GenBank/DDBJ whole genome shotgun (WGS) entry which is preliminary data.</text>
</comment>
<dbReference type="EMBL" id="RXHU01000045">
    <property type="protein sequence ID" value="RTE08644.1"/>
    <property type="molecule type" value="Genomic_DNA"/>
</dbReference>
<organism evidence="3 4">
    <name type="scientific">Paenibacillus whitsoniae</name>
    <dbReference type="NCBI Taxonomy" id="2496558"/>
    <lineage>
        <taxon>Bacteria</taxon>
        <taxon>Bacillati</taxon>
        <taxon>Bacillota</taxon>
        <taxon>Bacilli</taxon>
        <taxon>Bacillales</taxon>
        <taxon>Paenibacillaceae</taxon>
        <taxon>Paenibacillus</taxon>
    </lineage>
</organism>
<accession>A0A430JC94</accession>
<evidence type="ECO:0000313" key="3">
    <source>
        <dbReference type="EMBL" id="RTE08644.1"/>
    </source>
</evidence>
<feature type="domain" description="DNA mimic protein DMP19 C-terminal" evidence="2">
    <location>
        <begin position="2"/>
        <end position="67"/>
    </location>
</feature>
<dbReference type="OrthoDB" id="6334863at2"/>